<organism evidence="2 3">
    <name type="scientific">Eikenella corrodens</name>
    <dbReference type="NCBI Taxonomy" id="539"/>
    <lineage>
        <taxon>Bacteria</taxon>
        <taxon>Pseudomonadati</taxon>
        <taxon>Pseudomonadota</taxon>
        <taxon>Betaproteobacteria</taxon>
        <taxon>Neisseriales</taxon>
        <taxon>Neisseriaceae</taxon>
        <taxon>Eikenella</taxon>
    </lineage>
</organism>
<name>A0A1A9RVD8_EIKCO</name>
<proteinExistence type="predicted"/>
<evidence type="ECO:0000313" key="3">
    <source>
        <dbReference type="Proteomes" id="UP000078103"/>
    </source>
</evidence>
<feature type="transmembrane region" description="Helical" evidence="1">
    <location>
        <begin position="43"/>
        <end position="66"/>
    </location>
</feature>
<sequence>MRRYLITAILSVLNVLLILWILGELPSLADFITGIPNHNFRDFISGAAELLVQYLASLLIVCLSFCRLPVKGAAAVRIFCPIIVCLLLDILFCLFVYRMFFIV</sequence>
<dbReference type="EMBL" id="LXSH01000005">
    <property type="protein sequence ID" value="OAM24989.1"/>
    <property type="molecule type" value="Genomic_DNA"/>
</dbReference>
<feature type="transmembrane region" description="Helical" evidence="1">
    <location>
        <begin position="78"/>
        <end position="100"/>
    </location>
</feature>
<keyword evidence="1" id="KW-0472">Membrane</keyword>
<evidence type="ECO:0000256" key="1">
    <source>
        <dbReference type="SAM" id="Phobius"/>
    </source>
</evidence>
<keyword evidence="1" id="KW-0812">Transmembrane</keyword>
<gene>
    <name evidence="2" type="ORF">A7P89_00875</name>
</gene>
<dbReference type="AlphaFoldDB" id="A0A1A9RVD8"/>
<dbReference type="RefSeq" id="WP_064104986.1">
    <property type="nucleotide sequence ID" value="NZ_LXSH01000005.1"/>
</dbReference>
<accession>A0A1A9RVD8</accession>
<dbReference type="Proteomes" id="UP000078103">
    <property type="component" value="Unassembled WGS sequence"/>
</dbReference>
<protein>
    <submittedName>
        <fullName evidence="2">Uncharacterized protein</fullName>
    </submittedName>
</protein>
<evidence type="ECO:0000313" key="2">
    <source>
        <dbReference type="EMBL" id="OAM24989.1"/>
    </source>
</evidence>
<keyword evidence="1" id="KW-1133">Transmembrane helix</keyword>
<reference evidence="3" key="1">
    <citation type="submission" date="2016-05" db="EMBL/GenBank/DDBJ databases">
        <title>Draft genome of Corynebacterium afermentans subsp. afermentans LCDC 88199T.</title>
        <authorList>
            <person name="Bernier A.-M."/>
            <person name="Bernard K."/>
        </authorList>
    </citation>
    <scope>NUCLEOTIDE SEQUENCE [LARGE SCALE GENOMIC DNA]</scope>
    <source>
        <strain evidence="3">NML120819</strain>
    </source>
</reference>
<feature type="transmembrane region" description="Helical" evidence="1">
    <location>
        <begin position="5"/>
        <end position="23"/>
    </location>
</feature>
<comment type="caution">
    <text evidence="2">The sequence shown here is derived from an EMBL/GenBank/DDBJ whole genome shotgun (WGS) entry which is preliminary data.</text>
</comment>